<keyword evidence="4" id="KW-0732">Signal</keyword>
<dbReference type="Gene3D" id="3.30.70.960">
    <property type="entry name" value="SEA domain"/>
    <property type="match status" value="1"/>
</dbReference>
<dbReference type="Gene3D" id="2.10.25.10">
    <property type="entry name" value="Laminin"/>
    <property type="match status" value="2"/>
</dbReference>
<name>A0ABU7ABJ6_9TELE</name>
<accession>A0ABU7ABJ6</accession>
<feature type="domain" description="SEA" evidence="12">
    <location>
        <begin position="143"/>
        <end position="263"/>
    </location>
</feature>
<organism evidence="14 15">
    <name type="scientific">Ataeniobius toweri</name>
    <dbReference type="NCBI Taxonomy" id="208326"/>
    <lineage>
        <taxon>Eukaryota</taxon>
        <taxon>Metazoa</taxon>
        <taxon>Chordata</taxon>
        <taxon>Craniata</taxon>
        <taxon>Vertebrata</taxon>
        <taxon>Euteleostomi</taxon>
        <taxon>Actinopterygii</taxon>
        <taxon>Neopterygii</taxon>
        <taxon>Teleostei</taxon>
        <taxon>Neoteleostei</taxon>
        <taxon>Acanthomorphata</taxon>
        <taxon>Ovalentaria</taxon>
        <taxon>Atherinomorphae</taxon>
        <taxon>Cyprinodontiformes</taxon>
        <taxon>Goodeidae</taxon>
        <taxon>Ataeniobius</taxon>
    </lineage>
</organism>
<keyword evidence="11" id="KW-0812">Transmembrane</keyword>
<evidence type="ECO:0000256" key="1">
    <source>
        <dbReference type="ARBA" id="ARBA00004236"/>
    </source>
</evidence>
<comment type="subcellular location">
    <subcellularLocation>
        <location evidence="1">Cell membrane</location>
    </subcellularLocation>
</comment>
<evidence type="ECO:0000259" key="13">
    <source>
        <dbReference type="PROSITE" id="PS50026"/>
    </source>
</evidence>
<reference evidence="14 15" key="1">
    <citation type="submission" date="2021-07" db="EMBL/GenBank/DDBJ databases">
        <authorList>
            <person name="Palmer J.M."/>
        </authorList>
    </citation>
    <scope>NUCLEOTIDE SEQUENCE [LARGE SCALE GENOMIC DNA]</scope>
    <source>
        <strain evidence="14 15">AT_MEX2019</strain>
        <tissue evidence="14">Muscle</tissue>
    </source>
</reference>
<comment type="caution">
    <text evidence="14">The sequence shown here is derived from an EMBL/GenBank/DDBJ whole genome shotgun (WGS) entry which is preliminary data.</text>
</comment>
<dbReference type="PANTHER" id="PTHR24037:SF10">
    <property type="entry name" value="MUCIN-13"/>
    <property type="match status" value="1"/>
</dbReference>
<keyword evidence="8" id="KW-0325">Glycoprotein</keyword>
<evidence type="ECO:0000256" key="7">
    <source>
        <dbReference type="ARBA" id="ARBA00023157"/>
    </source>
</evidence>
<keyword evidence="15" id="KW-1185">Reference proteome</keyword>
<dbReference type="SUPFAM" id="SSF57184">
    <property type="entry name" value="Growth factor receptor domain"/>
    <property type="match status" value="1"/>
</dbReference>
<comment type="caution">
    <text evidence="9">Lacks conserved residue(s) required for the propagation of feature annotation.</text>
</comment>
<keyword evidence="7" id="KW-1015">Disulfide bond</keyword>
<feature type="domain" description="EGF-like" evidence="13">
    <location>
        <begin position="104"/>
        <end position="142"/>
    </location>
</feature>
<dbReference type="InterPro" id="IPR000742">
    <property type="entry name" value="EGF"/>
</dbReference>
<evidence type="ECO:0000256" key="8">
    <source>
        <dbReference type="ARBA" id="ARBA00023180"/>
    </source>
</evidence>
<evidence type="ECO:0000256" key="11">
    <source>
        <dbReference type="SAM" id="Phobius"/>
    </source>
</evidence>
<dbReference type="SUPFAM" id="SSF82671">
    <property type="entry name" value="SEA domain"/>
    <property type="match status" value="1"/>
</dbReference>
<evidence type="ECO:0000313" key="14">
    <source>
        <dbReference type="EMBL" id="MED6235507.1"/>
    </source>
</evidence>
<feature type="compositionally biased region" description="Polar residues" evidence="10">
    <location>
        <begin position="411"/>
        <end position="439"/>
    </location>
</feature>
<dbReference type="Proteomes" id="UP001345963">
    <property type="component" value="Unassembled WGS sequence"/>
</dbReference>
<protein>
    <submittedName>
        <fullName evidence="14">Uncharacterized protein</fullName>
    </submittedName>
</protein>
<evidence type="ECO:0000256" key="5">
    <source>
        <dbReference type="ARBA" id="ARBA00022737"/>
    </source>
</evidence>
<dbReference type="InterPro" id="IPR009030">
    <property type="entry name" value="Growth_fac_rcpt_cys_sf"/>
</dbReference>
<keyword evidence="3 9" id="KW-0245">EGF-like domain</keyword>
<dbReference type="InterPro" id="IPR036364">
    <property type="entry name" value="SEA_dom_sf"/>
</dbReference>
<sequence>NNYTRCNSINYSEPRTDNNSCNSINYSEPRTNNTSCNNINYSEPRTDNNSCNNINYSEPRTDNTSCNSINYSEPRTNNTSCNNINYYKHRNHFTSPSNDTSFNNKRACASNPCLGGSTCEERANQSFVCLCLTGDFYIESCVRGKVFPGKLSLTKKFDPNMSNKQSQGFKDTSDEIINAIDQKFSEYNFYSGSSVLELRGSKPSKTRAEEGNVEASIEIFYHPNADITEKDVKETMETITCDSCSLPGTFATQDLCDSAPCDKKTTTCKSTEGTFTCSCQEGFNATNFSDRICLECPAGETFDKNKCVPCGFGRTGTNCKDNRILILVIVAPILGALLIIALILLGVLTTKSKKKSSKIEDEDIGKPYHSHSIAKAPLSKSDSNGYPPPVKELTNGLAVSSGAPRIPRATATGNWESRTNLEMTPSNSRQNLISSGQNSRFDDNQDDMISFAHSRPKNNPYEQIRPTSNPYAQNRSMNPYAQSRGQTNPYYS</sequence>
<feature type="region of interest" description="Disordered" evidence="10">
    <location>
        <begin position="370"/>
        <end position="492"/>
    </location>
</feature>
<dbReference type="Pfam" id="PF01390">
    <property type="entry name" value="SEA"/>
    <property type="match status" value="1"/>
</dbReference>
<keyword evidence="6 11" id="KW-0472">Membrane</keyword>
<proteinExistence type="predicted"/>
<evidence type="ECO:0000259" key="12">
    <source>
        <dbReference type="PROSITE" id="PS50024"/>
    </source>
</evidence>
<keyword evidence="11" id="KW-1133">Transmembrane helix</keyword>
<evidence type="ECO:0000256" key="2">
    <source>
        <dbReference type="ARBA" id="ARBA00022475"/>
    </source>
</evidence>
<feature type="domain" description="EGF-like" evidence="13">
    <location>
        <begin position="252"/>
        <end position="289"/>
    </location>
</feature>
<gene>
    <name evidence="14" type="ORF">ATANTOWER_027864</name>
</gene>
<dbReference type="InterPro" id="IPR000082">
    <property type="entry name" value="SEA_dom"/>
</dbReference>
<evidence type="ECO:0000256" key="6">
    <source>
        <dbReference type="ARBA" id="ARBA00023136"/>
    </source>
</evidence>
<keyword evidence="5" id="KW-0677">Repeat</keyword>
<evidence type="ECO:0000256" key="9">
    <source>
        <dbReference type="PROSITE-ProRule" id="PRU00076"/>
    </source>
</evidence>
<evidence type="ECO:0000256" key="3">
    <source>
        <dbReference type="ARBA" id="ARBA00022536"/>
    </source>
</evidence>
<feature type="transmembrane region" description="Helical" evidence="11">
    <location>
        <begin position="324"/>
        <end position="348"/>
    </location>
</feature>
<evidence type="ECO:0000313" key="15">
    <source>
        <dbReference type="Proteomes" id="UP001345963"/>
    </source>
</evidence>
<dbReference type="SMART" id="SM00181">
    <property type="entry name" value="EGF"/>
    <property type="match status" value="2"/>
</dbReference>
<dbReference type="PANTHER" id="PTHR24037">
    <property type="entry name" value="HEART DEVELOPMENT PROTEIN WITH EGF-LIKE DOMAINS 1"/>
    <property type="match status" value="1"/>
</dbReference>
<feature type="compositionally biased region" description="Polar residues" evidence="10">
    <location>
        <begin position="465"/>
        <end position="492"/>
    </location>
</feature>
<dbReference type="PROSITE" id="PS50024">
    <property type="entry name" value="SEA"/>
    <property type="match status" value="1"/>
</dbReference>
<dbReference type="EMBL" id="JAHUTI010010524">
    <property type="protein sequence ID" value="MED6235507.1"/>
    <property type="molecule type" value="Genomic_DNA"/>
</dbReference>
<evidence type="ECO:0000256" key="10">
    <source>
        <dbReference type="SAM" id="MobiDB-lite"/>
    </source>
</evidence>
<evidence type="ECO:0000256" key="4">
    <source>
        <dbReference type="ARBA" id="ARBA00022729"/>
    </source>
</evidence>
<feature type="non-terminal residue" evidence="14">
    <location>
        <position position="1"/>
    </location>
</feature>
<keyword evidence="2" id="KW-1003">Cell membrane</keyword>
<dbReference type="PROSITE" id="PS50026">
    <property type="entry name" value="EGF_3"/>
    <property type="match status" value="2"/>
</dbReference>